<dbReference type="InterPro" id="IPR046952">
    <property type="entry name" value="GSHR/TRXR-like"/>
</dbReference>
<dbReference type="SUPFAM" id="SSF51905">
    <property type="entry name" value="FAD/NAD(P)-binding domain"/>
    <property type="match status" value="1"/>
</dbReference>
<accession>A0A7S3NER6</accession>
<dbReference type="GO" id="GO:0004362">
    <property type="term" value="F:glutathione-disulfide reductase (NADPH) activity"/>
    <property type="evidence" value="ECO:0007669"/>
    <property type="project" value="TreeGrafter"/>
</dbReference>
<evidence type="ECO:0000256" key="2">
    <source>
        <dbReference type="ARBA" id="ARBA00007532"/>
    </source>
</evidence>
<reference evidence="10" key="1">
    <citation type="submission" date="2021-01" db="EMBL/GenBank/DDBJ databases">
        <authorList>
            <person name="Corre E."/>
            <person name="Pelletier E."/>
            <person name="Niang G."/>
            <person name="Scheremetjew M."/>
            <person name="Finn R."/>
            <person name="Kale V."/>
            <person name="Holt S."/>
            <person name="Cochrane G."/>
            <person name="Meng A."/>
            <person name="Brown T."/>
            <person name="Cohen L."/>
        </authorList>
    </citation>
    <scope>NUCLEOTIDE SEQUENCE</scope>
    <source>
        <strain evidence="10">FSP1.4</strain>
    </source>
</reference>
<evidence type="ECO:0000259" key="8">
    <source>
        <dbReference type="Pfam" id="PF02852"/>
    </source>
</evidence>
<evidence type="ECO:0000259" key="9">
    <source>
        <dbReference type="Pfam" id="PF07992"/>
    </source>
</evidence>
<dbReference type="Pfam" id="PF02852">
    <property type="entry name" value="Pyr_redox_dim"/>
    <property type="match status" value="1"/>
</dbReference>
<evidence type="ECO:0000256" key="3">
    <source>
        <dbReference type="ARBA" id="ARBA00022630"/>
    </source>
</evidence>
<keyword evidence="4" id="KW-0274">FAD</keyword>
<evidence type="ECO:0000256" key="1">
    <source>
        <dbReference type="ARBA" id="ARBA00001974"/>
    </source>
</evidence>
<dbReference type="PRINTS" id="PR00411">
    <property type="entry name" value="PNDRDTASEI"/>
</dbReference>
<dbReference type="PRINTS" id="PR00368">
    <property type="entry name" value="FADPNR"/>
</dbReference>
<evidence type="ECO:0000256" key="4">
    <source>
        <dbReference type="ARBA" id="ARBA00022827"/>
    </source>
</evidence>
<dbReference type="Pfam" id="PF07992">
    <property type="entry name" value="Pyr_redox_2"/>
    <property type="match status" value="1"/>
</dbReference>
<dbReference type="SUPFAM" id="SSF55424">
    <property type="entry name" value="FAD/NAD-linked reductases, dimerisation (C-terminal) domain"/>
    <property type="match status" value="1"/>
</dbReference>
<protein>
    <recommendedName>
        <fullName evidence="11">Glutathione-disulfide reductase</fullName>
    </recommendedName>
</protein>
<evidence type="ECO:0000256" key="6">
    <source>
        <dbReference type="ARBA" id="ARBA00023157"/>
    </source>
</evidence>
<dbReference type="InterPro" id="IPR016156">
    <property type="entry name" value="FAD/NAD-linked_Rdtase_dimer_sf"/>
</dbReference>
<dbReference type="PANTHER" id="PTHR42737:SF2">
    <property type="entry name" value="GLUTATHIONE REDUCTASE"/>
    <property type="match status" value="1"/>
</dbReference>
<comment type="similarity">
    <text evidence="2">Belongs to the class-I pyridine nucleotide-disulfide oxidoreductase family.</text>
</comment>
<sequence>MLNGVYEKLVNGSKVKLIRGWAKFVNNKTVEVNGTDRYTADHILIATGGCPKTIGYEGEEHAINSDGFFDIEELPKKVVVYGSGYIGTELGQILHAFGTKVIQVARNDLLAFVDDEVRDTLLESMKINNYDFRSGLTIEKIEKISNKNLNVHFSDGTVEENVEYMLSAVGRKPNTENLGLETTDIQVNKAGYIAVDEFEATTVEGVYAIGDVIGKIELTPVAIRAGRTLVERLFNNRPGLKMDYENVPTVIFSHPPIGMIGLTEKQAKEKFGEENVGVYKSKFTNMFYSLIEDAEKKPKTLIKYITNKLDDERVIGVHLCGRNADEMLQGVGIAVKMGATKKDFDRCVAIHPTGSEEFVLCDPAI</sequence>
<comment type="cofactor">
    <cofactor evidence="1">
        <name>FAD</name>
        <dbReference type="ChEBI" id="CHEBI:57692"/>
    </cofactor>
</comment>
<name>A0A7S3NER6_9SPIT</name>
<dbReference type="PANTHER" id="PTHR42737">
    <property type="entry name" value="GLUTATHIONE REDUCTASE"/>
    <property type="match status" value="1"/>
</dbReference>
<evidence type="ECO:0000256" key="5">
    <source>
        <dbReference type="ARBA" id="ARBA00023002"/>
    </source>
</evidence>
<dbReference type="Gene3D" id="3.50.50.60">
    <property type="entry name" value="FAD/NAD(P)-binding domain"/>
    <property type="match status" value="1"/>
</dbReference>
<evidence type="ECO:0000313" key="10">
    <source>
        <dbReference type="EMBL" id="CAE0354103.1"/>
    </source>
</evidence>
<keyword evidence="7" id="KW-0676">Redox-active center</keyword>
<dbReference type="EMBL" id="HBII01031416">
    <property type="protein sequence ID" value="CAE0354103.1"/>
    <property type="molecule type" value="Transcribed_RNA"/>
</dbReference>
<dbReference type="GO" id="GO:0005829">
    <property type="term" value="C:cytosol"/>
    <property type="evidence" value="ECO:0007669"/>
    <property type="project" value="TreeGrafter"/>
</dbReference>
<dbReference type="GO" id="GO:0005739">
    <property type="term" value="C:mitochondrion"/>
    <property type="evidence" value="ECO:0007669"/>
    <property type="project" value="TreeGrafter"/>
</dbReference>
<dbReference type="GO" id="GO:0006749">
    <property type="term" value="P:glutathione metabolic process"/>
    <property type="evidence" value="ECO:0007669"/>
    <property type="project" value="TreeGrafter"/>
</dbReference>
<keyword evidence="3" id="KW-0285">Flavoprotein</keyword>
<feature type="domain" description="Pyridine nucleotide-disulphide oxidoreductase dimerisation" evidence="8">
    <location>
        <begin position="247"/>
        <end position="359"/>
    </location>
</feature>
<dbReference type="GO" id="GO:0050660">
    <property type="term" value="F:flavin adenine dinucleotide binding"/>
    <property type="evidence" value="ECO:0007669"/>
    <property type="project" value="InterPro"/>
</dbReference>
<organism evidence="10">
    <name type="scientific">Euplotes harpa</name>
    <dbReference type="NCBI Taxonomy" id="151035"/>
    <lineage>
        <taxon>Eukaryota</taxon>
        <taxon>Sar</taxon>
        <taxon>Alveolata</taxon>
        <taxon>Ciliophora</taxon>
        <taxon>Intramacronucleata</taxon>
        <taxon>Spirotrichea</taxon>
        <taxon>Hypotrichia</taxon>
        <taxon>Euplotida</taxon>
        <taxon>Euplotidae</taxon>
        <taxon>Euplotes</taxon>
    </lineage>
</organism>
<dbReference type="InterPro" id="IPR023753">
    <property type="entry name" value="FAD/NAD-binding_dom"/>
</dbReference>
<proteinExistence type="inferred from homology"/>
<feature type="domain" description="FAD/NAD(P)-binding" evidence="9">
    <location>
        <begin position="4"/>
        <end position="226"/>
    </location>
</feature>
<evidence type="ECO:0008006" key="11">
    <source>
        <dbReference type="Google" id="ProtNLM"/>
    </source>
</evidence>
<dbReference type="AlphaFoldDB" id="A0A7S3NER6"/>
<evidence type="ECO:0000256" key="7">
    <source>
        <dbReference type="ARBA" id="ARBA00023284"/>
    </source>
</evidence>
<dbReference type="InterPro" id="IPR004099">
    <property type="entry name" value="Pyr_nucl-diS_OxRdtase_dimer"/>
</dbReference>
<dbReference type="GO" id="GO:0045454">
    <property type="term" value="P:cell redox homeostasis"/>
    <property type="evidence" value="ECO:0007669"/>
    <property type="project" value="InterPro"/>
</dbReference>
<dbReference type="GO" id="GO:0034599">
    <property type="term" value="P:cellular response to oxidative stress"/>
    <property type="evidence" value="ECO:0007669"/>
    <property type="project" value="TreeGrafter"/>
</dbReference>
<gene>
    <name evidence="10" type="ORF">EHAR0213_LOCUS13019</name>
</gene>
<keyword evidence="6" id="KW-1015">Disulfide bond</keyword>
<keyword evidence="5" id="KW-0560">Oxidoreductase</keyword>
<dbReference type="InterPro" id="IPR036188">
    <property type="entry name" value="FAD/NAD-bd_sf"/>
</dbReference>